<proteinExistence type="predicted"/>
<sequence>MKKVVLTALLFLSACSSPPEPPQVDWKQDPATMNSQLMDWQPTFTVIKSDQVNSSWVKLIRNFSPENRLYSDDVFFAVAHSDFIIVESSRGDDFFTAKNWLRSNGSYGLIQYRYKADNFGIKSINIYLQKKG</sequence>
<evidence type="ECO:0000313" key="1">
    <source>
        <dbReference type="EMBL" id="CNG62407.1"/>
    </source>
</evidence>
<dbReference type="Proteomes" id="UP000038750">
    <property type="component" value="Unassembled WGS sequence"/>
</dbReference>
<organism evidence="1 2">
    <name type="scientific">Yersinia intermedia</name>
    <dbReference type="NCBI Taxonomy" id="631"/>
    <lineage>
        <taxon>Bacteria</taxon>
        <taxon>Pseudomonadati</taxon>
        <taxon>Pseudomonadota</taxon>
        <taxon>Gammaproteobacteria</taxon>
        <taxon>Enterobacterales</taxon>
        <taxon>Yersiniaceae</taxon>
        <taxon>Yersinia</taxon>
    </lineage>
</organism>
<evidence type="ECO:0008006" key="3">
    <source>
        <dbReference type="Google" id="ProtNLM"/>
    </source>
</evidence>
<accession>A0A0T9MZ46</accession>
<dbReference type="PROSITE" id="PS51257">
    <property type="entry name" value="PROKAR_LIPOPROTEIN"/>
    <property type="match status" value="1"/>
</dbReference>
<dbReference type="AlphaFoldDB" id="A0A0T9MZ46"/>
<gene>
    <name evidence="1" type="ORF">ERS008530_04230</name>
</gene>
<dbReference type="EMBL" id="CPZJ01000024">
    <property type="protein sequence ID" value="CNG62407.1"/>
    <property type="molecule type" value="Genomic_DNA"/>
</dbReference>
<dbReference type="InterPro" id="IPR025264">
    <property type="entry name" value="Cag12"/>
</dbReference>
<reference evidence="1 2" key="1">
    <citation type="submission" date="2015-03" db="EMBL/GenBank/DDBJ databases">
        <authorList>
            <person name="Murphy D."/>
        </authorList>
    </citation>
    <scope>NUCLEOTIDE SEQUENCE [LARGE SCALE GENOMIC DNA]</scope>
    <source>
        <strain evidence="1 2">BR165/97</strain>
    </source>
</reference>
<dbReference type="OrthoDB" id="6429879at2"/>
<dbReference type="RefSeq" id="WP_050074620.1">
    <property type="nucleotide sequence ID" value="NZ_CPZJ01000024.1"/>
</dbReference>
<name>A0A0T9MZ46_YERIN</name>
<evidence type="ECO:0000313" key="2">
    <source>
        <dbReference type="Proteomes" id="UP000038750"/>
    </source>
</evidence>
<dbReference type="Pfam" id="PF13117">
    <property type="entry name" value="Cag12"/>
    <property type="match status" value="1"/>
</dbReference>
<protein>
    <recommendedName>
        <fullName evidence="3">Conjugal transfer protein</fullName>
    </recommendedName>
</protein>